<accession>A0ABW7EWZ6</accession>
<gene>
    <name evidence="3" type="ORF">ACG00Y_03115</name>
</gene>
<comment type="caution">
    <text evidence="3">The sequence shown here is derived from an EMBL/GenBank/DDBJ whole genome shotgun (WGS) entry which is preliminary data.</text>
</comment>
<dbReference type="RefSeq" id="WP_394475874.1">
    <property type="nucleotide sequence ID" value="NZ_JBIGHV010000001.1"/>
</dbReference>
<feature type="domain" description="MmgE/PrpD N-terminal" evidence="2">
    <location>
        <begin position="7"/>
        <end position="179"/>
    </location>
</feature>
<dbReference type="InterPro" id="IPR045336">
    <property type="entry name" value="MmgE_PrpD_N"/>
</dbReference>
<dbReference type="Pfam" id="PF03972">
    <property type="entry name" value="MmgE_PrpD_N"/>
    <property type="match status" value="1"/>
</dbReference>
<protein>
    <submittedName>
        <fullName evidence="3">MmgE/PrpD family protein</fullName>
    </submittedName>
</protein>
<proteinExistence type="inferred from homology"/>
<dbReference type="Gene3D" id="1.10.4100.10">
    <property type="entry name" value="2-methylcitrate dehydratase PrpD"/>
    <property type="match status" value="1"/>
</dbReference>
<evidence type="ECO:0000313" key="4">
    <source>
        <dbReference type="Proteomes" id="UP001606210"/>
    </source>
</evidence>
<dbReference type="PANTHER" id="PTHR16943">
    <property type="entry name" value="2-METHYLCITRATE DEHYDRATASE-RELATED"/>
    <property type="match status" value="1"/>
</dbReference>
<organism evidence="3 4">
    <name type="scientific">Pelomonas parva</name>
    <dbReference type="NCBI Taxonomy" id="3299032"/>
    <lineage>
        <taxon>Bacteria</taxon>
        <taxon>Pseudomonadati</taxon>
        <taxon>Pseudomonadota</taxon>
        <taxon>Betaproteobacteria</taxon>
        <taxon>Burkholderiales</taxon>
        <taxon>Sphaerotilaceae</taxon>
        <taxon>Roseateles</taxon>
    </lineage>
</organism>
<dbReference type="Proteomes" id="UP001606210">
    <property type="component" value="Unassembled WGS sequence"/>
</dbReference>
<comment type="similarity">
    <text evidence="1">Belongs to the PrpD family.</text>
</comment>
<sequence length="379" mass="39418">MANTVAERLADFVCDQRRNGLPERVLHQAKRLLLNQLKASAAAALQPAGVALLAQAAQARQADRKPALARLWWTDMLAPPAQAAAVNAQLLGMLDFGDTHLPSLGQVTAAIVPPLLAQAEAGAHAGRDLLQALALGLEVGLACAEVEGGGSRSLGAVVACGTLLGMDRTALSTALAGVGAASGLAIDGLGGRWRLQDIALHCRPLPVQALAPVDAVLALRPLALGREPRLMQLALSPQAWRLLQTQAPAAADGLCRDLAAAWLLGQFTTDEREPSCRDSPAVRALAARIELLPGGGGDGGIEACSLTAHFEEGASEHVRIDAFLGSAAQPLSDSQLSELFRSAADDLVLPRRSGEILHALWGLDLAPDSRALLGLLRRA</sequence>
<evidence type="ECO:0000256" key="1">
    <source>
        <dbReference type="ARBA" id="ARBA00006174"/>
    </source>
</evidence>
<reference evidence="3 4" key="1">
    <citation type="submission" date="2024-08" db="EMBL/GenBank/DDBJ databases">
        <authorList>
            <person name="Lu H."/>
        </authorList>
    </citation>
    <scope>NUCLEOTIDE SEQUENCE [LARGE SCALE GENOMIC DNA]</scope>
    <source>
        <strain evidence="3 4">LYH14W</strain>
    </source>
</reference>
<dbReference type="PANTHER" id="PTHR16943:SF8">
    <property type="entry name" value="2-METHYLCITRATE DEHYDRATASE"/>
    <property type="match status" value="1"/>
</dbReference>
<name>A0ABW7EWZ6_9BURK</name>
<dbReference type="InterPro" id="IPR036148">
    <property type="entry name" value="MmgE/PrpD_sf"/>
</dbReference>
<keyword evidence="4" id="KW-1185">Reference proteome</keyword>
<evidence type="ECO:0000313" key="3">
    <source>
        <dbReference type="EMBL" id="MFG6428883.1"/>
    </source>
</evidence>
<dbReference type="InterPro" id="IPR005656">
    <property type="entry name" value="MmgE_PrpD"/>
</dbReference>
<dbReference type="EMBL" id="JBIGHV010000001">
    <property type="protein sequence ID" value="MFG6428883.1"/>
    <property type="molecule type" value="Genomic_DNA"/>
</dbReference>
<dbReference type="InterPro" id="IPR042183">
    <property type="entry name" value="MmgE/PrpD_sf_1"/>
</dbReference>
<dbReference type="SUPFAM" id="SSF103378">
    <property type="entry name" value="2-methylcitrate dehydratase PrpD"/>
    <property type="match status" value="1"/>
</dbReference>
<evidence type="ECO:0000259" key="2">
    <source>
        <dbReference type="Pfam" id="PF03972"/>
    </source>
</evidence>